<dbReference type="RefSeq" id="WP_143913645.1">
    <property type="nucleotide sequence ID" value="NZ_VLNT01000008.1"/>
</dbReference>
<sequence length="166" mass="18318">MSDWWIHLLGVGGLSLLVPTTVLLASLRWGWTAFAEDYPADVRARLPEPSRGEVRAGWVLGPLFLVTLLAALLVTTATWPPASERFASAWLMAFGVTALFCLIDMVVVDWLVICAWRPSWVVVRGTEDAEGWGDYAFHLRAQLSVKGLAVLIVLPLLFATIVYLLP</sequence>
<feature type="transmembrane region" description="Helical" evidence="1">
    <location>
        <begin position="147"/>
        <end position="165"/>
    </location>
</feature>
<dbReference type="OrthoDB" id="5147731at2"/>
<organism evidence="2 3">
    <name type="scientific">Aeromicrobium piscarium</name>
    <dbReference type="NCBI Taxonomy" id="2590901"/>
    <lineage>
        <taxon>Bacteria</taxon>
        <taxon>Bacillati</taxon>
        <taxon>Actinomycetota</taxon>
        <taxon>Actinomycetes</taxon>
        <taxon>Propionibacteriales</taxon>
        <taxon>Nocardioidaceae</taxon>
        <taxon>Aeromicrobium</taxon>
    </lineage>
</organism>
<evidence type="ECO:0000313" key="2">
    <source>
        <dbReference type="EMBL" id="TSD62532.1"/>
    </source>
</evidence>
<accession>A0A554S887</accession>
<feature type="transmembrane region" description="Helical" evidence="1">
    <location>
        <begin position="59"/>
        <end position="79"/>
    </location>
</feature>
<protein>
    <submittedName>
        <fullName evidence="2">Uncharacterized protein</fullName>
    </submittedName>
</protein>
<evidence type="ECO:0000256" key="1">
    <source>
        <dbReference type="SAM" id="Phobius"/>
    </source>
</evidence>
<dbReference type="EMBL" id="VLNT01000008">
    <property type="protein sequence ID" value="TSD62532.1"/>
    <property type="molecule type" value="Genomic_DNA"/>
</dbReference>
<comment type="caution">
    <text evidence="2">The sequence shown here is derived from an EMBL/GenBank/DDBJ whole genome shotgun (WGS) entry which is preliminary data.</text>
</comment>
<feature type="transmembrane region" description="Helical" evidence="1">
    <location>
        <begin position="91"/>
        <end position="113"/>
    </location>
</feature>
<proteinExistence type="predicted"/>
<dbReference type="AlphaFoldDB" id="A0A554S887"/>
<keyword evidence="1" id="KW-0472">Membrane</keyword>
<keyword evidence="3" id="KW-1185">Reference proteome</keyword>
<reference evidence="2 3" key="1">
    <citation type="submission" date="2019-07" db="EMBL/GenBank/DDBJ databases">
        <authorList>
            <person name="Zhao L.H."/>
        </authorList>
    </citation>
    <scope>NUCLEOTIDE SEQUENCE [LARGE SCALE GENOMIC DNA]</scope>
    <source>
        <strain evidence="2 3">Co35</strain>
    </source>
</reference>
<gene>
    <name evidence="2" type="ORF">FNM00_11280</name>
</gene>
<name>A0A554S887_9ACTN</name>
<keyword evidence="1" id="KW-1133">Transmembrane helix</keyword>
<dbReference type="Proteomes" id="UP000316988">
    <property type="component" value="Unassembled WGS sequence"/>
</dbReference>
<keyword evidence="1" id="KW-0812">Transmembrane</keyword>
<evidence type="ECO:0000313" key="3">
    <source>
        <dbReference type="Proteomes" id="UP000316988"/>
    </source>
</evidence>